<reference evidence="1 2" key="1">
    <citation type="journal article" date="2021" name="Nat. Plants">
        <title>The Taxus genome provides insights into paclitaxel biosynthesis.</title>
        <authorList>
            <person name="Xiong X."/>
            <person name="Gou J."/>
            <person name="Liao Q."/>
            <person name="Li Y."/>
            <person name="Zhou Q."/>
            <person name="Bi G."/>
            <person name="Li C."/>
            <person name="Du R."/>
            <person name="Wang X."/>
            <person name="Sun T."/>
            <person name="Guo L."/>
            <person name="Liang H."/>
            <person name="Lu P."/>
            <person name="Wu Y."/>
            <person name="Zhang Z."/>
            <person name="Ro D.K."/>
            <person name="Shang Y."/>
            <person name="Huang S."/>
            <person name="Yan J."/>
        </authorList>
    </citation>
    <scope>NUCLEOTIDE SEQUENCE [LARGE SCALE GENOMIC DNA]</scope>
    <source>
        <strain evidence="1">Ta-2019</strain>
    </source>
</reference>
<proteinExistence type="predicted"/>
<evidence type="ECO:0000313" key="1">
    <source>
        <dbReference type="EMBL" id="KAH9316676.1"/>
    </source>
</evidence>
<accession>A0AA38G4Y9</accession>
<comment type="caution">
    <text evidence="1">The sequence shown here is derived from an EMBL/GenBank/DDBJ whole genome shotgun (WGS) entry which is preliminary data.</text>
</comment>
<feature type="non-terminal residue" evidence="1">
    <location>
        <position position="1"/>
    </location>
</feature>
<name>A0AA38G4Y9_TAXCH</name>
<gene>
    <name evidence="1" type="ORF">KI387_025303</name>
</gene>
<dbReference type="Proteomes" id="UP000824469">
    <property type="component" value="Unassembled WGS sequence"/>
</dbReference>
<evidence type="ECO:0000313" key="2">
    <source>
        <dbReference type="Proteomes" id="UP000824469"/>
    </source>
</evidence>
<feature type="non-terminal residue" evidence="1">
    <location>
        <position position="88"/>
    </location>
</feature>
<organism evidence="1 2">
    <name type="scientific">Taxus chinensis</name>
    <name type="common">Chinese yew</name>
    <name type="synonym">Taxus wallichiana var. chinensis</name>
    <dbReference type="NCBI Taxonomy" id="29808"/>
    <lineage>
        <taxon>Eukaryota</taxon>
        <taxon>Viridiplantae</taxon>
        <taxon>Streptophyta</taxon>
        <taxon>Embryophyta</taxon>
        <taxon>Tracheophyta</taxon>
        <taxon>Spermatophyta</taxon>
        <taxon>Pinopsida</taxon>
        <taxon>Pinidae</taxon>
        <taxon>Conifers II</taxon>
        <taxon>Cupressales</taxon>
        <taxon>Taxaceae</taxon>
        <taxon>Taxus</taxon>
    </lineage>
</organism>
<dbReference type="EMBL" id="JAHRHJ020000005">
    <property type="protein sequence ID" value="KAH9316676.1"/>
    <property type="molecule type" value="Genomic_DNA"/>
</dbReference>
<protein>
    <submittedName>
        <fullName evidence="1">Uncharacterized protein</fullName>
    </submittedName>
</protein>
<keyword evidence="2" id="KW-1185">Reference proteome</keyword>
<dbReference type="AlphaFoldDB" id="A0AA38G4Y9"/>
<sequence length="88" mass="10680">NEWQYRSSVHRHMVVWLKDAPDVENMDWNDPSQLAIAKAYYDNFINAWNPRDESQRNNHFSRSTNDDPCLMDTFQIMQCDIRHDYEEI</sequence>